<proteinExistence type="predicted"/>
<reference evidence="1 2" key="1">
    <citation type="journal article" date="2021" name="Elife">
        <title>Chloroplast acquisition without the gene transfer in kleptoplastic sea slugs, Plakobranchus ocellatus.</title>
        <authorList>
            <person name="Maeda T."/>
            <person name="Takahashi S."/>
            <person name="Yoshida T."/>
            <person name="Shimamura S."/>
            <person name="Takaki Y."/>
            <person name="Nagai Y."/>
            <person name="Toyoda A."/>
            <person name="Suzuki Y."/>
            <person name="Arimoto A."/>
            <person name="Ishii H."/>
            <person name="Satoh N."/>
            <person name="Nishiyama T."/>
            <person name="Hasebe M."/>
            <person name="Maruyama T."/>
            <person name="Minagawa J."/>
            <person name="Obokata J."/>
            <person name="Shigenobu S."/>
        </authorList>
    </citation>
    <scope>NUCLEOTIDE SEQUENCE [LARGE SCALE GENOMIC DNA]</scope>
</reference>
<accession>A0AAV4DJ67</accession>
<comment type="caution">
    <text evidence="1">The sequence shown here is derived from an EMBL/GenBank/DDBJ whole genome shotgun (WGS) entry which is preliminary data.</text>
</comment>
<organism evidence="1 2">
    <name type="scientific">Plakobranchus ocellatus</name>
    <dbReference type="NCBI Taxonomy" id="259542"/>
    <lineage>
        <taxon>Eukaryota</taxon>
        <taxon>Metazoa</taxon>
        <taxon>Spiralia</taxon>
        <taxon>Lophotrochozoa</taxon>
        <taxon>Mollusca</taxon>
        <taxon>Gastropoda</taxon>
        <taxon>Heterobranchia</taxon>
        <taxon>Euthyneura</taxon>
        <taxon>Panpulmonata</taxon>
        <taxon>Sacoglossa</taxon>
        <taxon>Placobranchoidea</taxon>
        <taxon>Plakobranchidae</taxon>
        <taxon>Plakobranchus</taxon>
    </lineage>
</organism>
<evidence type="ECO:0000313" key="1">
    <source>
        <dbReference type="EMBL" id="GFO44278.1"/>
    </source>
</evidence>
<dbReference type="Proteomes" id="UP000735302">
    <property type="component" value="Unassembled WGS sequence"/>
</dbReference>
<protein>
    <submittedName>
        <fullName evidence="1">Uncharacterized protein</fullName>
    </submittedName>
</protein>
<dbReference type="EMBL" id="BLXT01007949">
    <property type="protein sequence ID" value="GFO44278.1"/>
    <property type="molecule type" value="Genomic_DNA"/>
</dbReference>
<gene>
    <name evidence="1" type="ORF">PoB_007078300</name>
</gene>
<keyword evidence="2" id="KW-1185">Reference proteome</keyword>
<dbReference type="AlphaFoldDB" id="A0AAV4DJ67"/>
<sequence length="109" mass="12443">MCLPVRYCSEKEESSITSKTSSSKAINTARAVPQEAAYLRRFSRQFQRQSLGLTCFPRINGDAKFLLHNTRRPYLDKELGQQCWRASEKKRGGWWSLEVEDGSIIVVSG</sequence>
<evidence type="ECO:0000313" key="2">
    <source>
        <dbReference type="Proteomes" id="UP000735302"/>
    </source>
</evidence>
<name>A0AAV4DJ67_9GAST</name>